<reference evidence="2" key="1">
    <citation type="submission" date="2020-02" db="EMBL/GenBank/DDBJ databases">
        <authorList>
            <person name="Meier V. D."/>
        </authorList>
    </citation>
    <scope>NUCLEOTIDE SEQUENCE</scope>
    <source>
        <strain evidence="2">AVDCRST_MAG66</strain>
    </source>
</reference>
<sequence length="68" mass="7451">RLQIEFDGRVAPRTVRRTVQRSRRDLIGAPEGALPELVERLARARLLAGPSGHLQRPPDRPAAAPHAG</sequence>
<name>A0A6J4QNG8_9PSEU</name>
<proteinExistence type="predicted"/>
<dbReference type="AlphaFoldDB" id="A0A6J4QNG8"/>
<feature type="non-terminal residue" evidence="2">
    <location>
        <position position="1"/>
    </location>
</feature>
<evidence type="ECO:0000256" key="1">
    <source>
        <dbReference type="SAM" id="MobiDB-lite"/>
    </source>
</evidence>
<dbReference type="Gene3D" id="1.10.8.1060">
    <property type="entry name" value="Corynebacterium glutamicum thioredoxin-dependent arsenate reductase, N-terminal domain"/>
    <property type="match status" value="1"/>
</dbReference>
<accession>A0A6J4QNG8</accession>
<organism evidence="2">
    <name type="scientific">uncultured Pseudonocardia sp</name>
    <dbReference type="NCBI Taxonomy" id="211455"/>
    <lineage>
        <taxon>Bacteria</taxon>
        <taxon>Bacillati</taxon>
        <taxon>Actinomycetota</taxon>
        <taxon>Actinomycetes</taxon>
        <taxon>Pseudonocardiales</taxon>
        <taxon>Pseudonocardiaceae</taxon>
        <taxon>Pseudonocardia</taxon>
        <taxon>environmental samples</taxon>
    </lineage>
</organism>
<gene>
    <name evidence="2" type="ORF">AVDCRST_MAG66-4794</name>
</gene>
<feature type="region of interest" description="Disordered" evidence="1">
    <location>
        <begin position="48"/>
        <end position="68"/>
    </location>
</feature>
<protein>
    <submittedName>
        <fullName evidence="2">Uncharacterized protein</fullName>
    </submittedName>
</protein>
<evidence type="ECO:0000313" key="2">
    <source>
        <dbReference type="EMBL" id="CAA9450124.1"/>
    </source>
</evidence>
<dbReference type="EMBL" id="CADCUS010000646">
    <property type="protein sequence ID" value="CAA9450124.1"/>
    <property type="molecule type" value="Genomic_DNA"/>
</dbReference>